<dbReference type="Pfam" id="PF02826">
    <property type="entry name" value="2-Hacid_dh_C"/>
    <property type="match status" value="1"/>
</dbReference>
<dbReference type="PROSITE" id="PS00671">
    <property type="entry name" value="D_2_HYDROXYACID_DH_3"/>
    <property type="match status" value="1"/>
</dbReference>
<evidence type="ECO:0000256" key="2">
    <source>
        <dbReference type="ARBA" id="ARBA00023002"/>
    </source>
</evidence>
<evidence type="ECO:0000259" key="5">
    <source>
        <dbReference type="Pfam" id="PF02826"/>
    </source>
</evidence>
<dbReference type="InterPro" id="IPR006139">
    <property type="entry name" value="D-isomer_2_OHA_DH_cat_dom"/>
</dbReference>
<dbReference type="AlphaFoldDB" id="A0A165XSH1"/>
<dbReference type="GO" id="GO:0016618">
    <property type="term" value="F:hydroxypyruvate reductase [NAD(P)H] activity"/>
    <property type="evidence" value="ECO:0007669"/>
    <property type="project" value="TreeGrafter"/>
</dbReference>
<protein>
    <recommendedName>
        <fullName evidence="8">2-hydroxyacid dehydrogenase</fullName>
    </recommendedName>
</protein>
<dbReference type="PANTHER" id="PTHR10996">
    <property type="entry name" value="2-HYDROXYACID DEHYDROGENASE-RELATED"/>
    <property type="match status" value="1"/>
</dbReference>
<dbReference type="Pfam" id="PF00389">
    <property type="entry name" value="2-Hacid_dh"/>
    <property type="match status" value="1"/>
</dbReference>
<sequence length="343" mass="37532">MTSKPRVLICGDIVWAHEQVQFLLGPIAEVVRMDSSSREEFYKELGGDGKFSGTVAIYRHNSSADRIGVFDKDLVEHLPSSVKWIAHNGAGYDQIDVDACKSKGIKVSNTPGAVDDATATTALYLLISVTRLYCLGERVVRDTSKTASGSPGWKPSGISNSAHDPSALVLGILGMGGIGLRLAYLCRAFDPPMRVLYYSRSVKPDMPDWAEYVQSQDELLERSDVLSVHVPLRDDTVGLIGEKEIRKLRKGSYIVNTARGKIIDEEALIGALEDGHLAGAGLDVYPNEPNINPKLLTFSNVALLPHMGTETREAQCKMEVRALTNIKDFLEKGAGRDLIVEYQ</sequence>
<feature type="domain" description="D-isomer specific 2-hydroxyacid dehydrogenase NAD-binding" evidence="5">
    <location>
        <begin position="159"/>
        <end position="308"/>
    </location>
</feature>
<dbReference type="GO" id="GO:0030267">
    <property type="term" value="F:glyoxylate reductase (NADPH) activity"/>
    <property type="evidence" value="ECO:0007669"/>
    <property type="project" value="TreeGrafter"/>
</dbReference>
<dbReference type="SUPFAM" id="SSF52283">
    <property type="entry name" value="Formate/glycerate dehydrogenase catalytic domain-like"/>
    <property type="match status" value="1"/>
</dbReference>
<dbReference type="InterPro" id="IPR050223">
    <property type="entry name" value="D-isomer_2-hydroxyacid_DH"/>
</dbReference>
<feature type="domain" description="D-isomer specific 2-hydroxyacid dehydrogenase catalytic" evidence="4">
    <location>
        <begin position="69"/>
        <end position="335"/>
    </location>
</feature>
<dbReference type="InterPro" id="IPR006140">
    <property type="entry name" value="D-isomer_DH_NAD-bd"/>
</dbReference>
<evidence type="ECO:0000259" key="4">
    <source>
        <dbReference type="Pfam" id="PF00389"/>
    </source>
</evidence>
<evidence type="ECO:0000256" key="1">
    <source>
        <dbReference type="ARBA" id="ARBA00005854"/>
    </source>
</evidence>
<dbReference type="PROSITE" id="PS00670">
    <property type="entry name" value="D_2_HYDROXYACID_DH_2"/>
    <property type="match status" value="1"/>
</dbReference>
<reference evidence="6 7" key="1">
    <citation type="journal article" date="2016" name="Mol. Biol. Evol.">
        <title>Comparative Genomics of Early-Diverging Mushroom-Forming Fungi Provides Insights into the Origins of Lignocellulose Decay Capabilities.</title>
        <authorList>
            <person name="Nagy L.G."/>
            <person name="Riley R."/>
            <person name="Tritt A."/>
            <person name="Adam C."/>
            <person name="Daum C."/>
            <person name="Floudas D."/>
            <person name="Sun H."/>
            <person name="Yadav J.S."/>
            <person name="Pangilinan J."/>
            <person name="Larsson K.H."/>
            <person name="Matsuura K."/>
            <person name="Barry K."/>
            <person name="Labutti K."/>
            <person name="Kuo R."/>
            <person name="Ohm R.A."/>
            <person name="Bhattacharya S.S."/>
            <person name="Shirouzu T."/>
            <person name="Yoshinaga Y."/>
            <person name="Martin F.M."/>
            <person name="Grigoriev I.V."/>
            <person name="Hibbett D.S."/>
        </authorList>
    </citation>
    <scope>NUCLEOTIDE SEQUENCE [LARGE SCALE GENOMIC DNA]</scope>
    <source>
        <strain evidence="6 7">HHB10207 ss-3</strain>
    </source>
</reference>
<dbReference type="FunFam" id="3.40.50.720:FF:000234">
    <property type="entry name" value="2-hydroxyacid dehydrogenase, putative"/>
    <property type="match status" value="1"/>
</dbReference>
<evidence type="ECO:0000313" key="6">
    <source>
        <dbReference type="EMBL" id="KZT32496.1"/>
    </source>
</evidence>
<dbReference type="Gene3D" id="3.40.50.720">
    <property type="entry name" value="NAD(P)-binding Rossmann-like Domain"/>
    <property type="match status" value="2"/>
</dbReference>
<evidence type="ECO:0008006" key="8">
    <source>
        <dbReference type="Google" id="ProtNLM"/>
    </source>
</evidence>
<evidence type="ECO:0000313" key="7">
    <source>
        <dbReference type="Proteomes" id="UP000076798"/>
    </source>
</evidence>
<dbReference type="GO" id="GO:0051287">
    <property type="term" value="F:NAD binding"/>
    <property type="evidence" value="ECO:0007669"/>
    <property type="project" value="InterPro"/>
</dbReference>
<dbReference type="GO" id="GO:0005829">
    <property type="term" value="C:cytosol"/>
    <property type="evidence" value="ECO:0007669"/>
    <property type="project" value="TreeGrafter"/>
</dbReference>
<dbReference type="InterPro" id="IPR029753">
    <property type="entry name" value="D-isomer_DH_CS"/>
</dbReference>
<dbReference type="InterPro" id="IPR036291">
    <property type="entry name" value="NAD(P)-bd_dom_sf"/>
</dbReference>
<dbReference type="SUPFAM" id="SSF51735">
    <property type="entry name" value="NAD(P)-binding Rossmann-fold domains"/>
    <property type="match status" value="1"/>
</dbReference>
<gene>
    <name evidence="6" type="ORF">SISSUDRAFT_1133131</name>
</gene>
<dbReference type="STRING" id="1314776.A0A165XSH1"/>
<proteinExistence type="inferred from homology"/>
<keyword evidence="7" id="KW-1185">Reference proteome</keyword>
<dbReference type="EMBL" id="KV428326">
    <property type="protein sequence ID" value="KZT32496.1"/>
    <property type="molecule type" value="Genomic_DNA"/>
</dbReference>
<evidence type="ECO:0000256" key="3">
    <source>
        <dbReference type="RuleBase" id="RU003719"/>
    </source>
</evidence>
<dbReference type="Proteomes" id="UP000076798">
    <property type="component" value="Unassembled WGS sequence"/>
</dbReference>
<dbReference type="CDD" id="cd12168">
    <property type="entry name" value="Mand_dh_like"/>
    <property type="match status" value="1"/>
</dbReference>
<accession>A0A165XSH1</accession>
<name>A0A165XSH1_9AGAM</name>
<organism evidence="6 7">
    <name type="scientific">Sistotremastrum suecicum HHB10207 ss-3</name>
    <dbReference type="NCBI Taxonomy" id="1314776"/>
    <lineage>
        <taxon>Eukaryota</taxon>
        <taxon>Fungi</taxon>
        <taxon>Dikarya</taxon>
        <taxon>Basidiomycota</taxon>
        <taxon>Agaricomycotina</taxon>
        <taxon>Agaricomycetes</taxon>
        <taxon>Sistotremastrales</taxon>
        <taxon>Sistotremastraceae</taxon>
        <taxon>Sistotremastrum</taxon>
    </lineage>
</organism>
<keyword evidence="2 3" id="KW-0560">Oxidoreductase</keyword>
<dbReference type="PANTHER" id="PTHR10996:SF257">
    <property type="entry name" value="GLYOXYLATE REDUCTASE 1"/>
    <property type="match status" value="1"/>
</dbReference>
<dbReference type="OrthoDB" id="9991913at2759"/>
<comment type="similarity">
    <text evidence="1 3">Belongs to the D-isomer specific 2-hydroxyacid dehydrogenase family.</text>
</comment>